<dbReference type="GO" id="GO:0005743">
    <property type="term" value="C:mitochondrial inner membrane"/>
    <property type="evidence" value="ECO:0007669"/>
    <property type="project" value="UniProtKB-SubCell"/>
</dbReference>
<comment type="subcellular location">
    <subcellularLocation>
        <location evidence="1">Mitochondrion inner membrane</location>
        <topology evidence="1">Single-pass membrane protein</topology>
    </subcellularLocation>
</comment>
<dbReference type="PANTHER" id="PTHR23070">
    <property type="entry name" value="BCS1 AAA-TYPE ATPASE"/>
    <property type="match status" value="1"/>
</dbReference>
<evidence type="ECO:0000256" key="12">
    <source>
        <dbReference type="RuleBase" id="RU003651"/>
    </source>
</evidence>
<evidence type="ECO:0000259" key="15">
    <source>
        <dbReference type="SMART" id="SM01024"/>
    </source>
</evidence>
<dbReference type="Proteomes" id="UP000281468">
    <property type="component" value="Unassembled WGS sequence"/>
</dbReference>
<dbReference type="SMART" id="SM00382">
    <property type="entry name" value="AAA"/>
    <property type="match status" value="1"/>
</dbReference>
<evidence type="ECO:0000256" key="7">
    <source>
        <dbReference type="ARBA" id="ARBA00022840"/>
    </source>
</evidence>
<evidence type="ECO:0000256" key="10">
    <source>
        <dbReference type="ARBA" id="ARBA00023136"/>
    </source>
</evidence>
<dbReference type="InterPro" id="IPR050747">
    <property type="entry name" value="Mitochondrial_chaperone_BCS1"/>
</dbReference>
<keyword evidence="3" id="KW-0812">Transmembrane</keyword>
<evidence type="ECO:0000256" key="8">
    <source>
        <dbReference type="ARBA" id="ARBA00022989"/>
    </source>
</evidence>
<organism evidence="16 17">
    <name type="scientific">Hortaea werneckii</name>
    <name type="common">Black yeast</name>
    <name type="synonym">Cladosporium werneckii</name>
    <dbReference type="NCBI Taxonomy" id="91943"/>
    <lineage>
        <taxon>Eukaryota</taxon>
        <taxon>Fungi</taxon>
        <taxon>Dikarya</taxon>
        <taxon>Ascomycota</taxon>
        <taxon>Pezizomycotina</taxon>
        <taxon>Dothideomycetes</taxon>
        <taxon>Dothideomycetidae</taxon>
        <taxon>Mycosphaerellales</taxon>
        <taxon>Teratosphaeriaceae</taxon>
        <taxon>Hortaea</taxon>
    </lineage>
</organism>
<evidence type="ECO:0000259" key="14">
    <source>
        <dbReference type="SMART" id="SM00382"/>
    </source>
</evidence>
<dbReference type="AlphaFoldDB" id="A0A3M7FM02"/>
<dbReference type="SUPFAM" id="SSF52540">
    <property type="entry name" value="P-loop containing nucleoside triphosphate hydrolases"/>
    <property type="match status" value="1"/>
</dbReference>
<comment type="similarity">
    <text evidence="2">Belongs to the AAA ATPase family. BCS1 subfamily.</text>
</comment>
<evidence type="ECO:0000256" key="6">
    <source>
        <dbReference type="ARBA" id="ARBA00022801"/>
    </source>
</evidence>
<keyword evidence="8" id="KW-1133">Transmembrane helix</keyword>
<feature type="domain" description="BCS1 N-terminal" evidence="15">
    <location>
        <begin position="110"/>
        <end position="321"/>
    </location>
</feature>
<gene>
    <name evidence="16" type="ORF">D0862_10102</name>
</gene>
<evidence type="ECO:0000256" key="2">
    <source>
        <dbReference type="ARBA" id="ARBA00007448"/>
    </source>
</evidence>
<feature type="region of interest" description="Disordered" evidence="13">
    <location>
        <begin position="423"/>
        <end position="509"/>
    </location>
</feature>
<dbReference type="GO" id="GO:0005524">
    <property type="term" value="F:ATP binding"/>
    <property type="evidence" value="ECO:0007669"/>
    <property type="project" value="UniProtKB-KW"/>
</dbReference>
<feature type="compositionally biased region" description="Basic and acidic residues" evidence="13">
    <location>
        <begin position="465"/>
        <end position="481"/>
    </location>
</feature>
<feature type="domain" description="AAA+ ATPase" evidence="14">
    <location>
        <begin position="354"/>
        <end position="560"/>
    </location>
</feature>
<feature type="region of interest" description="Disordered" evidence="13">
    <location>
        <begin position="584"/>
        <end position="614"/>
    </location>
</feature>
<evidence type="ECO:0000256" key="3">
    <source>
        <dbReference type="ARBA" id="ARBA00022692"/>
    </source>
</evidence>
<feature type="compositionally biased region" description="Basic and acidic residues" evidence="13">
    <location>
        <begin position="593"/>
        <end position="608"/>
    </location>
</feature>
<dbReference type="InterPro" id="IPR003593">
    <property type="entry name" value="AAA+_ATPase"/>
</dbReference>
<sequence length="692" mass="76654">MDFPASLVIIKLILQQRRVSTAGFCNFKREFVTGTLQRRTLFYAAVPGTSVMDFRKLSKAIPSSNNGPGFNATELPALNSPNLLEALIPGYSIVSGYASAYLDLDISTFVTLGLICVAIAKGGQFMYAQLERLFRALFMSSVYIDEHDDLFDQVMAWLAAHQEYTSRNRSMRAKTQRGSQKGGTAEEQLDASAEDALDENGMFNYNKWTARTPPRYEPYYGRQFVWHNGNIFWFTRKRRPNEGQRMQVSFNNASDDDILQLDCIGRNIEPIKDLLRSVRVWSVARISGTTVIRHPTPKDRARFGGAWSKTSARPSRPMDTVILDHEQKSMIINDMNEYLHPLSPKWYATRGIPYRRGYLFHGPPGTGKTSLSFALAGIFGLEVYAISLQEPTLTEGDLLQLFNGLPRRCIVLLEDVDAAGLKRDGTDESHAAVGKRRQDEEKGTGKSEEDGKGKKDAGETQSTKPKKDDEYTLRDLAKELKAVSAPQRGGRGGPPGNDRSSGNAQPGTGISLSGLLNAIDGVASHEGRVLIMTTNHPDQLDAALIRPGRVDRKVEFRLALKDQIQELFVRMYAASEIAPQSTLGVNGSLATKDSQKTDHKNARSHREDEDSQLSSISRAELEDLAASFAAHVPDDTFTPAEVQNLLMRHKKAPRTAVDSVEAWTKEVLAEKEKQAMMAKGADAAADPHVGTW</sequence>
<keyword evidence="7 12" id="KW-0067">ATP-binding</keyword>
<evidence type="ECO:0000256" key="13">
    <source>
        <dbReference type="SAM" id="MobiDB-lite"/>
    </source>
</evidence>
<evidence type="ECO:0000256" key="9">
    <source>
        <dbReference type="ARBA" id="ARBA00023128"/>
    </source>
</evidence>
<evidence type="ECO:0008006" key="18">
    <source>
        <dbReference type="Google" id="ProtNLM"/>
    </source>
</evidence>
<dbReference type="EMBL" id="QWIQ01000391">
    <property type="protein sequence ID" value="RMY89930.1"/>
    <property type="molecule type" value="Genomic_DNA"/>
</dbReference>
<keyword evidence="5" id="KW-0999">Mitochondrion inner membrane</keyword>
<dbReference type="SMART" id="SM01024">
    <property type="entry name" value="BCS1_N"/>
    <property type="match status" value="1"/>
</dbReference>
<dbReference type="InterPro" id="IPR027417">
    <property type="entry name" value="P-loop_NTPase"/>
</dbReference>
<dbReference type="PROSITE" id="PS00674">
    <property type="entry name" value="AAA"/>
    <property type="match status" value="1"/>
</dbReference>
<dbReference type="InterPro" id="IPR057495">
    <property type="entry name" value="AAA_lid_BCS1"/>
</dbReference>
<dbReference type="Pfam" id="PF08740">
    <property type="entry name" value="BCS1_N"/>
    <property type="match status" value="1"/>
</dbReference>
<proteinExistence type="inferred from homology"/>
<protein>
    <recommendedName>
        <fullName evidence="18">AAA+ ATPase domain-containing protein</fullName>
    </recommendedName>
</protein>
<keyword evidence="6" id="KW-0378">Hydrolase</keyword>
<dbReference type="Pfam" id="PF25426">
    <property type="entry name" value="AAA_lid_BCS1"/>
    <property type="match status" value="1"/>
</dbReference>
<evidence type="ECO:0000313" key="16">
    <source>
        <dbReference type="EMBL" id="RMY89930.1"/>
    </source>
</evidence>
<accession>A0A3M7FM02</accession>
<keyword evidence="4 12" id="KW-0547">Nucleotide-binding</keyword>
<dbReference type="VEuPathDB" id="FungiDB:BTJ68_09384"/>
<dbReference type="Pfam" id="PF00004">
    <property type="entry name" value="AAA"/>
    <property type="match status" value="2"/>
</dbReference>
<dbReference type="Gene3D" id="3.40.50.300">
    <property type="entry name" value="P-loop containing nucleotide triphosphate hydrolases"/>
    <property type="match status" value="1"/>
</dbReference>
<dbReference type="InterPro" id="IPR003960">
    <property type="entry name" value="ATPase_AAA_CS"/>
</dbReference>
<comment type="catalytic activity">
    <reaction evidence="11">
        <text>ATP + H2O = ADP + phosphate + H(+)</text>
        <dbReference type="Rhea" id="RHEA:13065"/>
        <dbReference type="ChEBI" id="CHEBI:15377"/>
        <dbReference type="ChEBI" id="CHEBI:15378"/>
        <dbReference type="ChEBI" id="CHEBI:30616"/>
        <dbReference type="ChEBI" id="CHEBI:43474"/>
        <dbReference type="ChEBI" id="CHEBI:456216"/>
    </reaction>
    <physiologicalReaction direction="left-to-right" evidence="11">
        <dbReference type="Rhea" id="RHEA:13066"/>
    </physiologicalReaction>
</comment>
<evidence type="ECO:0000256" key="4">
    <source>
        <dbReference type="ARBA" id="ARBA00022741"/>
    </source>
</evidence>
<name>A0A3M7FM02_HORWE</name>
<dbReference type="InterPro" id="IPR003959">
    <property type="entry name" value="ATPase_AAA_core"/>
</dbReference>
<keyword evidence="9" id="KW-0496">Mitochondrion</keyword>
<evidence type="ECO:0000313" key="17">
    <source>
        <dbReference type="Proteomes" id="UP000281468"/>
    </source>
</evidence>
<feature type="region of interest" description="Disordered" evidence="13">
    <location>
        <begin position="168"/>
        <end position="189"/>
    </location>
</feature>
<evidence type="ECO:0000256" key="11">
    <source>
        <dbReference type="ARBA" id="ARBA00048778"/>
    </source>
</evidence>
<feature type="compositionally biased region" description="Basic and acidic residues" evidence="13">
    <location>
        <begin position="423"/>
        <end position="458"/>
    </location>
</feature>
<dbReference type="InterPro" id="IPR014851">
    <property type="entry name" value="BCS1_N"/>
</dbReference>
<evidence type="ECO:0000256" key="1">
    <source>
        <dbReference type="ARBA" id="ARBA00004434"/>
    </source>
</evidence>
<keyword evidence="10" id="KW-0472">Membrane</keyword>
<dbReference type="GO" id="GO:0016887">
    <property type="term" value="F:ATP hydrolysis activity"/>
    <property type="evidence" value="ECO:0007669"/>
    <property type="project" value="InterPro"/>
</dbReference>
<comment type="caution">
    <text evidence="16">The sequence shown here is derived from an EMBL/GenBank/DDBJ whole genome shotgun (WGS) entry which is preliminary data.</text>
</comment>
<reference evidence="16 17" key="1">
    <citation type="journal article" date="2018" name="BMC Genomics">
        <title>Genomic evidence for intraspecific hybridization in a clonal and extremely halotolerant yeast.</title>
        <authorList>
            <person name="Gostincar C."/>
            <person name="Stajich J.E."/>
            <person name="Zupancic J."/>
            <person name="Zalar P."/>
            <person name="Gunde-Cimerman N."/>
        </authorList>
    </citation>
    <scope>NUCLEOTIDE SEQUENCE [LARGE SCALE GENOMIC DNA]</scope>
    <source>
        <strain evidence="16 17">EXF-171</strain>
    </source>
</reference>
<evidence type="ECO:0000256" key="5">
    <source>
        <dbReference type="ARBA" id="ARBA00022792"/>
    </source>
</evidence>